<protein>
    <submittedName>
        <fullName evidence="3">CsbD family protein</fullName>
    </submittedName>
</protein>
<dbReference type="EMBL" id="JBHSPH010000001">
    <property type="protein sequence ID" value="MFC5861038.1"/>
    <property type="molecule type" value="Genomic_DNA"/>
</dbReference>
<accession>A0ABW1ECB6</accession>
<organism evidence="3 4">
    <name type="scientific">Acidicapsa dinghuensis</name>
    <dbReference type="NCBI Taxonomy" id="2218256"/>
    <lineage>
        <taxon>Bacteria</taxon>
        <taxon>Pseudomonadati</taxon>
        <taxon>Acidobacteriota</taxon>
        <taxon>Terriglobia</taxon>
        <taxon>Terriglobales</taxon>
        <taxon>Acidobacteriaceae</taxon>
        <taxon>Acidicapsa</taxon>
    </lineage>
</organism>
<evidence type="ECO:0000313" key="4">
    <source>
        <dbReference type="Proteomes" id="UP001596091"/>
    </source>
</evidence>
<evidence type="ECO:0000256" key="1">
    <source>
        <dbReference type="ARBA" id="ARBA00009129"/>
    </source>
</evidence>
<evidence type="ECO:0000259" key="2">
    <source>
        <dbReference type="Pfam" id="PF05532"/>
    </source>
</evidence>
<feature type="domain" description="CsbD-like" evidence="2">
    <location>
        <begin position="13"/>
        <end position="63"/>
    </location>
</feature>
<comment type="similarity">
    <text evidence="1">Belongs to the UPF0337 (CsbD) family.</text>
</comment>
<name>A0ABW1ECB6_9BACT</name>
<dbReference type="Proteomes" id="UP001596091">
    <property type="component" value="Unassembled WGS sequence"/>
</dbReference>
<dbReference type="RefSeq" id="WP_263334585.1">
    <property type="nucleotide sequence ID" value="NZ_JAGSYH010000002.1"/>
</dbReference>
<proteinExistence type="inferred from homology"/>
<dbReference type="InterPro" id="IPR008462">
    <property type="entry name" value="CsbD"/>
</dbReference>
<gene>
    <name evidence="3" type="ORF">ACFPT7_01890</name>
</gene>
<comment type="caution">
    <text evidence="3">The sequence shown here is derived from an EMBL/GenBank/DDBJ whole genome shotgun (WGS) entry which is preliminary data.</text>
</comment>
<dbReference type="InterPro" id="IPR036629">
    <property type="entry name" value="YjbJ_sf"/>
</dbReference>
<reference evidence="4" key="1">
    <citation type="journal article" date="2019" name="Int. J. Syst. Evol. Microbiol.">
        <title>The Global Catalogue of Microorganisms (GCM) 10K type strain sequencing project: providing services to taxonomists for standard genome sequencing and annotation.</title>
        <authorList>
            <consortium name="The Broad Institute Genomics Platform"/>
            <consortium name="The Broad Institute Genome Sequencing Center for Infectious Disease"/>
            <person name="Wu L."/>
            <person name="Ma J."/>
        </authorList>
    </citation>
    <scope>NUCLEOTIDE SEQUENCE [LARGE SCALE GENOMIC DNA]</scope>
    <source>
        <strain evidence="4">JCM 4087</strain>
    </source>
</reference>
<sequence length="65" mass="7172">MTPATTTTTSTHDRVEGKVHEVKGAIKQKVADVKKDPNLHDEGTAERIDGTIERKVGDIKKVFDK</sequence>
<evidence type="ECO:0000313" key="3">
    <source>
        <dbReference type="EMBL" id="MFC5861038.1"/>
    </source>
</evidence>
<dbReference type="Pfam" id="PF05532">
    <property type="entry name" value="CsbD"/>
    <property type="match status" value="1"/>
</dbReference>
<dbReference type="SUPFAM" id="SSF69047">
    <property type="entry name" value="Hypothetical protein YjbJ"/>
    <property type="match status" value="1"/>
</dbReference>
<dbReference type="Gene3D" id="1.10.1470.10">
    <property type="entry name" value="YjbJ"/>
    <property type="match status" value="1"/>
</dbReference>
<keyword evidence="4" id="KW-1185">Reference proteome</keyword>